<sequence length="231" mass="26841">MVVDHVVDFRPRTHSELDYDEEEDLLTPLLWVCHNFRTVVYSRICRRYELSIHGDYSELNCERLSWPASLDQADYQTRHLVKELDIELDVWSVYSGKSLRTLLSYPYNDLAFPLARSLRFVFVMAPRTKIKPSAFKNAEINIGAFVQQVERMVPMASDIKVETNIYSHGVHPSISHHFASLVSQLCQRSNHAVRCSLYCSVPCWQQSELTRAIVHDDHHNYTPNESTMQLV</sequence>
<dbReference type="EMBL" id="JANBVB010000005">
    <property type="protein sequence ID" value="KAJ2900454.1"/>
    <property type="molecule type" value="Genomic_DNA"/>
</dbReference>
<name>A0ACC1MAS2_9FUNG</name>
<evidence type="ECO:0000313" key="1">
    <source>
        <dbReference type="EMBL" id="KAJ2900454.1"/>
    </source>
</evidence>
<accession>A0ACC1MAS2</accession>
<protein>
    <submittedName>
        <fullName evidence="1">Uncharacterized protein</fullName>
    </submittedName>
</protein>
<evidence type="ECO:0000313" key="2">
    <source>
        <dbReference type="Proteomes" id="UP001139981"/>
    </source>
</evidence>
<reference evidence="1" key="1">
    <citation type="submission" date="2022-07" db="EMBL/GenBank/DDBJ databases">
        <title>Phylogenomic reconstructions and comparative analyses of Kickxellomycotina fungi.</title>
        <authorList>
            <person name="Reynolds N.K."/>
            <person name="Stajich J.E."/>
            <person name="Barry K."/>
            <person name="Grigoriev I.V."/>
            <person name="Crous P."/>
            <person name="Smith M.E."/>
        </authorList>
    </citation>
    <scope>NUCLEOTIDE SEQUENCE</scope>
    <source>
        <strain evidence="1">CBS 190363</strain>
    </source>
</reference>
<dbReference type="Proteomes" id="UP001139981">
    <property type="component" value="Unassembled WGS sequence"/>
</dbReference>
<comment type="caution">
    <text evidence="1">The sequence shown here is derived from an EMBL/GenBank/DDBJ whole genome shotgun (WGS) entry which is preliminary data.</text>
</comment>
<organism evidence="1 2">
    <name type="scientific">Coemansia aciculifera</name>
    <dbReference type="NCBI Taxonomy" id="417176"/>
    <lineage>
        <taxon>Eukaryota</taxon>
        <taxon>Fungi</taxon>
        <taxon>Fungi incertae sedis</taxon>
        <taxon>Zoopagomycota</taxon>
        <taxon>Kickxellomycotina</taxon>
        <taxon>Kickxellomycetes</taxon>
        <taxon>Kickxellales</taxon>
        <taxon>Kickxellaceae</taxon>
        <taxon>Coemansia</taxon>
    </lineage>
</organism>
<proteinExistence type="predicted"/>
<keyword evidence="2" id="KW-1185">Reference proteome</keyword>
<gene>
    <name evidence="1" type="ORF">IWW38_000507</name>
</gene>